<dbReference type="Proteomes" id="UP001501612">
    <property type="component" value="Unassembled WGS sequence"/>
</dbReference>
<dbReference type="EMBL" id="BAAAMY010000014">
    <property type="protein sequence ID" value="GAA1930055.1"/>
    <property type="molecule type" value="Genomic_DNA"/>
</dbReference>
<accession>A0ABP5B422</accession>
<evidence type="ECO:0000259" key="2">
    <source>
        <dbReference type="Pfam" id="PF11716"/>
    </source>
</evidence>
<evidence type="ECO:0000256" key="1">
    <source>
        <dbReference type="SAM" id="MobiDB-lite"/>
    </source>
</evidence>
<evidence type="ECO:0000313" key="3">
    <source>
        <dbReference type="EMBL" id="GAA1930055.1"/>
    </source>
</evidence>
<dbReference type="Pfam" id="PF11716">
    <property type="entry name" value="MDMPI_N"/>
    <property type="match status" value="1"/>
</dbReference>
<proteinExistence type="predicted"/>
<protein>
    <recommendedName>
        <fullName evidence="2">Mycothiol-dependent maleylpyruvate isomerase metal-binding domain-containing protein</fullName>
    </recommendedName>
</protein>
<reference evidence="4" key="1">
    <citation type="journal article" date="2019" name="Int. J. Syst. Evol. Microbiol.">
        <title>The Global Catalogue of Microorganisms (GCM) 10K type strain sequencing project: providing services to taxonomists for standard genome sequencing and annotation.</title>
        <authorList>
            <consortium name="The Broad Institute Genomics Platform"/>
            <consortium name="The Broad Institute Genome Sequencing Center for Infectious Disease"/>
            <person name="Wu L."/>
            <person name="Ma J."/>
        </authorList>
    </citation>
    <scope>NUCLEOTIDE SEQUENCE [LARGE SCALE GENOMIC DNA]</scope>
    <source>
        <strain evidence="4">JCM 14046</strain>
    </source>
</reference>
<dbReference type="Gene3D" id="1.20.120.450">
    <property type="entry name" value="dinb family like domain"/>
    <property type="match status" value="1"/>
</dbReference>
<dbReference type="InterPro" id="IPR024344">
    <property type="entry name" value="MDMPI_metal-binding"/>
</dbReference>
<gene>
    <name evidence="3" type="ORF">GCM10009737_34950</name>
</gene>
<feature type="domain" description="Mycothiol-dependent maleylpyruvate isomerase metal-binding" evidence="2">
    <location>
        <begin position="47"/>
        <end position="111"/>
    </location>
</feature>
<name>A0ABP5B422_9ACTN</name>
<feature type="region of interest" description="Disordered" evidence="1">
    <location>
        <begin position="18"/>
        <end position="42"/>
    </location>
</feature>
<dbReference type="InterPro" id="IPR034660">
    <property type="entry name" value="DinB/YfiT-like"/>
</dbReference>
<comment type="caution">
    <text evidence="3">The sequence shown here is derived from an EMBL/GenBank/DDBJ whole genome shotgun (WGS) entry which is preliminary data.</text>
</comment>
<sequence length="218" mass="22996">MGAVDRVDTGRPAVVSVHGVGLSQSPDGAADHSGAMTTETPSDTARFAERAERFAALLTTDLHRGAPTPCTGWSVRDVVDHVVATQRDFLVRQGLLAADAPTPTDFDAHRREVLDVLGRDDVAGRAYDGYFGPTTVGATMADFYGWDLLVHAWDVAAATGQQWDVSDAEAAELDATADGWGGALYGEGICAPAVAVPADAPARDRLLGRLGRDPSWRP</sequence>
<evidence type="ECO:0000313" key="4">
    <source>
        <dbReference type="Proteomes" id="UP001501612"/>
    </source>
</evidence>
<keyword evidence="4" id="KW-1185">Reference proteome</keyword>
<dbReference type="SUPFAM" id="SSF109854">
    <property type="entry name" value="DinB/YfiT-like putative metalloenzymes"/>
    <property type="match status" value="1"/>
</dbReference>
<organism evidence="3 4">
    <name type="scientific">Nocardioides lentus</name>
    <dbReference type="NCBI Taxonomy" id="338077"/>
    <lineage>
        <taxon>Bacteria</taxon>
        <taxon>Bacillati</taxon>
        <taxon>Actinomycetota</taxon>
        <taxon>Actinomycetes</taxon>
        <taxon>Propionibacteriales</taxon>
        <taxon>Nocardioidaceae</taxon>
        <taxon>Nocardioides</taxon>
    </lineage>
</organism>